<evidence type="ECO:0000256" key="4">
    <source>
        <dbReference type="PROSITE-ProRule" id="PRU00320"/>
    </source>
</evidence>
<comment type="subcellular location">
    <subcellularLocation>
        <location evidence="1 4">Nucleus</location>
    </subcellularLocation>
</comment>
<protein>
    <recommendedName>
        <fullName evidence="9">HTH CENPB-type domain-containing protein</fullName>
    </recommendedName>
</protein>
<dbReference type="PROSITE" id="PS50960">
    <property type="entry name" value="HTH_PSQ"/>
    <property type="match status" value="1"/>
</dbReference>
<evidence type="ECO:0000256" key="3">
    <source>
        <dbReference type="ARBA" id="ARBA00023242"/>
    </source>
</evidence>
<evidence type="ECO:0000313" key="7">
    <source>
        <dbReference type="EnsemblMetazoa" id="AALFPA23_004431.P5418"/>
    </source>
</evidence>
<accession>A0ABM1Y040</accession>
<keyword evidence="3 4" id="KW-0539">Nucleus</keyword>
<evidence type="ECO:0000259" key="6">
    <source>
        <dbReference type="PROSITE" id="PS51253"/>
    </source>
</evidence>
<dbReference type="InterPro" id="IPR050863">
    <property type="entry name" value="CenT-Element_Derived"/>
</dbReference>
<reference evidence="8" key="1">
    <citation type="journal article" date="2015" name="Proc. Natl. Acad. Sci. U.S.A.">
        <title>Genome sequence of the Asian Tiger mosquito, Aedes albopictus, reveals insights into its biology, genetics, and evolution.</title>
        <authorList>
            <person name="Chen X.G."/>
            <person name="Jiang X."/>
            <person name="Gu J."/>
            <person name="Xu M."/>
            <person name="Wu Y."/>
            <person name="Deng Y."/>
            <person name="Zhang C."/>
            <person name="Bonizzoni M."/>
            <person name="Dermauw W."/>
            <person name="Vontas J."/>
            <person name="Armbruster P."/>
            <person name="Huang X."/>
            <person name="Yang Y."/>
            <person name="Zhang H."/>
            <person name="He W."/>
            <person name="Peng H."/>
            <person name="Liu Y."/>
            <person name="Wu K."/>
            <person name="Chen J."/>
            <person name="Lirakis M."/>
            <person name="Topalis P."/>
            <person name="Van Leeuwen T."/>
            <person name="Hall A.B."/>
            <person name="Jiang X."/>
            <person name="Thorpe C."/>
            <person name="Mueller R.L."/>
            <person name="Sun C."/>
            <person name="Waterhouse R.M."/>
            <person name="Yan G."/>
            <person name="Tu Z.J."/>
            <person name="Fang X."/>
            <person name="James A.A."/>
        </authorList>
    </citation>
    <scope>NUCLEOTIDE SEQUENCE [LARGE SCALE GENOMIC DNA]</scope>
    <source>
        <strain evidence="8">Foshan</strain>
    </source>
</reference>
<dbReference type="InterPro" id="IPR004875">
    <property type="entry name" value="DDE_SF_endonuclease_dom"/>
</dbReference>
<evidence type="ECO:0008006" key="9">
    <source>
        <dbReference type="Google" id="ProtNLM"/>
    </source>
</evidence>
<dbReference type="InterPro" id="IPR006600">
    <property type="entry name" value="HTH_CenpB_DNA-bd_dom"/>
</dbReference>
<dbReference type="PROSITE" id="PS51253">
    <property type="entry name" value="HTH_CENPB"/>
    <property type="match status" value="1"/>
</dbReference>
<dbReference type="PANTHER" id="PTHR19303:SF74">
    <property type="entry name" value="POGO TRANSPOSABLE ELEMENT WITH KRAB DOMAIN"/>
    <property type="match status" value="1"/>
</dbReference>
<organism evidence="7 8">
    <name type="scientific">Aedes albopictus</name>
    <name type="common">Asian tiger mosquito</name>
    <name type="synonym">Stegomyia albopicta</name>
    <dbReference type="NCBI Taxonomy" id="7160"/>
    <lineage>
        <taxon>Eukaryota</taxon>
        <taxon>Metazoa</taxon>
        <taxon>Ecdysozoa</taxon>
        <taxon>Arthropoda</taxon>
        <taxon>Hexapoda</taxon>
        <taxon>Insecta</taxon>
        <taxon>Pterygota</taxon>
        <taxon>Neoptera</taxon>
        <taxon>Endopterygota</taxon>
        <taxon>Diptera</taxon>
        <taxon>Nematocera</taxon>
        <taxon>Culicoidea</taxon>
        <taxon>Culicidae</taxon>
        <taxon>Culicinae</taxon>
        <taxon>Aedini</taxon>
        <taxon>Aedes</taxon>
        <taxon>Stegomyia</taxon>
    </lineage>
</organism>
<name>A0ABM1Y040_AEDAL</name>
<dbReference type="Pfam" id="PF05225">
    <property type="entry name" value="HTH_psq"/>
    <property type="match status" value="1"/>
</dbReference>
<evidence type="ECO:0000256" key="1">
    <source>
        <dbReference type="ARBA" id="ARBA00004123"/>
    </source>
</evidence>
<reference evidence="7" key="2">
    <citation type="submission" date="2025-05" db="UniProtKB">
        <authorList>
            <consortium name="EnsemblMetazoa"/>
        </authorList>
    </citation>
    <scope>IDENTIFICATION</scope>
    <source>
        <strain evidence="7">Foshan</strain>
    </source>
</reference>
<feature type="DNA-binding region" description="H-T-H motif" evidence="4">
    <location>
        <begin position="28"/>
        <end position="48"/>
    </location>
</feature>
<dbReference type="Gene3D" id="3.30.420.10">
    <property type="entry name" value="Ribonuclease H-like superfamily/Ribonuclease H"/>
    <property type="match status" value="1"/>
</dbReference>
<keyword evidence="8" id="KW-1185">Reference proteome</keyword>
<dbReference type="EnsemblMetazoa" id="AALFPA23_004431.R5418">
    <property type="protein sequence ID" value="AALFPA23_004431.P5418"/>
    <property type="gene ID" value="AALFPA23_004431"/>
</dbReference>
<dbReference type="InterPro" id="IPR009057">
    <property type="entry name" value="Homeodomain-like_sf"/>
</dbReference>
<proteinExistence type="predicted"/>
<evidence type="ECO:0000313" key="8">
    <source>
        <dbReference type="Proteomes" id="UP000069940"/>
    </source>
</evidence>
<dbReference type="PANTHER" id="PTHR19303">
    <property type="entry name" value="TRANSPOSON"/>
    <property type="match status" value="1"/>
</dbReference>
<keyword evidence="2 4" id="KW-0238">DNA-binding</keyword>
<evidence type="ECO:0000256" key="2">
    <source>
        <dbReference type="ARBA" id="ARBA00023125"/>
    </source>
</evidence>
<dbReference type="RefSeq" id="XP_062712181.1">
    <property type="nucleotide sequence ID" value="XM_062856197.1"/>
</dbReference>
<dbReference type="Pfam" id="PF03184">
    <property type="entry name" value="DDE_1"/>
    <property type="match status" value="1"/>
</dbReference>
<sequence>MNSNRKRKTYSENDIEKALRMTRQGVSIRQAARQHGIPAETHRDKVREKYPLGAKPGKDPVLIKQEETKIVSWVTSIARAGFPVSIKQLRISVEQFVRQTRKHTPFRNGIPGKKWVMLFLKRHPEISVRTPSVLARYRATITMEQIKGWFSEVHVYLEQDNLIHLLDWPDRVFNLDETSFDLVVKKRKCLAMKQSKHVYSVFGNNDKESYAALFTASASGVLLPPLVLFPYKQRIPGGIALTAPPDWGIGRTESGWMTGNAFYDFLKNVFQPWLVSIPLPVLLFVDGHKSHATLMSTNFCKDHGIILICLFPNSTHLTQPLDVSFFRPMK</sequence>
<dbReference type="Pfam" id="PF03221">
    <property type="entry name" value="HTH_Tnp_Tc5"/>
    <property type="match status" value="1"/>
</dbReference>
<evidence type="ECO:0000259" key="5">
    <source>
        <dbReference type="PROSITE" id="PS50960"/>
    </source>
</evidence>
<dbReference type="InterPro" id="IPR007889">
    <property type="entry name" value="HTH_Psq"/>
</dbReference>
<dbReference type="Gene3D" id="1.10.10.60">
    <property type="entry name" value="Homeodomain-like"/>
    <property type="match status" value="1"/>
</dbReference>
<dbReference type="SUPFAM" id="SSF46689">
    <property type="entry name" value="Homeodomain-like"/>
    <property type="match status" value="1"/>
</dbReference>
<dbReference type="GeneID" id="115255999"/>
<dbReference type="Proteomes" id="UP000069940">
    <property type="component" value="Unassembled WGS sequence"/>
</dbReference>
<feature type="domain" description="HTH psq-type" evidence="5">
    <location>
        <begin position="1"/>
        <end position="52"/>
    </location>
</feature>
<dbReference type="InterPro" id="IPR036397">
    <property type="entry name" value="RNaseH_sf"/>
</dbReference>
<feature type="domain" description="HTH CENPB-type" evidence="6">
    <location>
        <begin position="54"/>
        <end position="129"/>
    </location>
</feature>